<protein>
    <submittedName>
        <fullName evidence="2">Uncharacterized protein</fullName>
    </submittedName>
</protein>
<gene>
    <name evidence="2" type="ORF">RI543_000715</name>
</gene>
<name>A0AAN7ZT78_9SACH</name>
<evidence type="ECO:0000313" key="2">
    <source>
        <dbReference type="EMBL" id="KAK5781814.1"/>
    </source>
</evidence>
<accession>A0AAN7ZT78</accession>
<dbReference type="Gene3D" id="3.90.1410.10">
    <property type="entry name" value="set domain protein methyltransferase, domain 1"/>
    <property type="match status" value="1"/>
</dbReference>
<reference evidence="3" key="1">
    <citation type="submission" date="2023-07" db="EMBL/GenBank/DDBJ databases">
        <title>A draft genome of Kazachstania heterogenica Y-27499.</title>
        <authorList>
            <person name="Donic C."/>
            <person name="Kralova J.S."/>
            <person name="Fidel L."/>
            <person name="Ben-Dor S."/>
            <person name="Jung S."/>
        </authorList>
    </citation>
    <scope>NUCLEOTIDE SEQUENCE [LARGE SCALE GENOMIC DNA]</scope>
    <source>
        <strain evidence="3">Y27499</strain>
    </source>
</reference>
<evidence type="ECO:0000313" key="3">
    <source>
        <dbReference type="Proteomes" id="UP001306508"/>
    </source>
</evidence>
<sequence length="361" mass="42074">MNHIISWNKDNYINEDYISTSKNEQWIFKSKGNIKSGTILFQLNKTCLFSGKNCTVSTLLDSSEDEMFKIVVGFIYEIFIFGPKNSQWYDYLSPLIIYYNQYKNTDNRSTRKRHTEWEKKFYSYYTLWKQQFGWEFIDNDSNMIDFKVISNFIESAIVMIDCWIGPCLLPGGIIPSKTGLNTCNSTLITLQDVCTLCGEEDCFCEEESGSENEDRSEDEVEDDINEVNENVEEEEEEDSDIIKKDCITIVAGSDTTDGNIISLNPDSTLTIHVLDTSELQYSNLFDLNNTEQQPVWLDEDGNPSDWLLYQLDPYSELTDYQLNIKLKNIILHKLIELKNQDISKNEKSYIILRKALKNYYR</sequence>
<dbReference type="EMBL" id="JAWIZZ010000029">
    <property type="protein sequence ID" value="KAK5781814.1"/>
    <property type="molecule type" value="Genomic_DNA"/>
</dbReference>
<feature type="compositionally biased region" description="Acidic residues" evidence="1">
    <location>
        <begin position="207"/>
        <end position="239"/>
    </location>
</feature>
<dbReference type="Proteomes" id="UP001306508">
    <property type="component" value="Unassembled WGS sequence"/>
</dbReference>
<feature type="region of interest" description="Disordered" evidence="1">
    <location>
        <begin position="207"/>
        <end position="240"/>
    </location>
</feature>
<dbReference type="AlphaFoldDB" id="A0AAN7ZT78"/>
<keyword evidence="3" id="KW-1185">Reference proteome</keyword>
<comment type="caution">
    <text evidence="2">The sequence shown here is derived from an EMBL/GenBank/DDBJ whole genome shotgun (WGS) entry which is preliminary data.</text>
</comment>
<evidence type="ECO:0000256" key="1">
    <source>
        <dbReference type="SAM" id="MobiDB-lite"/>
    </source>
</evidence>
<organism evidence="2 3">
    <name type="scientific">Arxiozyma heterogenica</name>
    <dbReference type="NCBI Taxonomy" id="278026"/>
    <lineage>
        <taxon>Eukaryota</taxon>
        <taxon>Fungi</taxon>
        <taxon>Dikarya</taxon>
        <taxon>Ascomycota</taxon>
        <taxon>Saccharomycotina</taxon>
        <taxon>Saccharomycetes</taxon>
        <taxon>Saccharomycetales</taxon>
        <taxon>Saccharomycetaceae</taxon>
        <taxon>Arxiozyma</taxon>
    </lineage>
</organism>
<proteinExistence type="predicted"/>